<dbReference type="SUPFAM" id="SSF64210">
    <property type="entry name" value="Head-to-tail joining protein W, gpW"/>
    <property type="match status" value="1"/>
</dbReference>
<organism evidence="1 2">
    <name type="scientific">Acetobacter lovaniensis</name>
    <dbReference type="NCBI Taxonomy" id="104100"/>
    <lineage>
        <taxon>Bacteria</taxon>
        <taxon>Pseudomonadati</taxon>
        <taxon>Pseudomonadota</taxon>
        <taxon>Alphaproteobacteria</taxon>
        <taxon>Acetobacterales</taxon>
        <taxon>Acetobacteraceae</taxon>
        <taxon>Acetobacter</taxon>
    </lineage>
</organism>
<reference evidence="1 2" key="1">
    <citation type="submission" date="2020-08" db="EMBL/GenBank/DDBJ databases">
        <title>Genomic Encyclopedia of Type Strains, Phase IV (KMG-IV): sequencing the most valuable type-strain genomes for metagenomic binning, comparative biology and taxonomic classification.</title>
        <authorList>
            <person name="Goeker M."/>
        </authorList>
    </citation>
    <scope>NUCLEOTIDE SEQUENCE [LARGE SCALE GENOMIC DNA]</scope>
    <source>
        <strain evidence="1 2">DSM 4491</strain>
    </source>
</reference>
<comment type="caution">
    <text evidence="1">The sequence shown here is derived from an EMBL/GenBank/DDBJ whole genome shotgun (WGS) entry which is preliminary data.</text>
</comment>
<accession>A0A841QF14</accession>
<protein>
    <recommendedName>
        <fullName evidence="3">Phage head-tail adapter protein</fullName>
    </recommendedName>
</protein>
<dbReference type="AlphaFoldDB" id="A0A841QF14"/>
<dbReference type="Proteomes" id="UP000578000">
    <property type="component" value="Unassembled WGS sequence"/>
</dbReference>
<dbReference type="EMBL" id="JACHIE010000005">
    <property type="protein sequence ID" value="MBB6456975.1"/>
    <property type="molecule type" value="Genomic_DNA"/>
</dbReference>
<proteinExistence type="predicted"/>
<evidence type="ECO:0000313" key="2">
    <source>
        <dbReference type="Proteomes" id="UP000578000"/>
    </source>
</evidence>
<dbReference type="InterPro" id="IPR036626">
    <property type="entry name" value="GpW_sf"/>
</dbReference>
<keyword evidence="2" id="KW-1185">Reference proteome</keyword>
<gene>
    <name evidence="1" type="ORF">HNR55_001558</name>
</gene>
<dbReference type="RefSeq" id="WP_166112875.1">
    <property type="nucleotide sequence ID" value="NZ_BAABDB010000040.1"/>
</dbReference>
<evidence type="ECO:0000313" key="1">
    <source>
        <dbReference type="EMBL" id="MBB6456975.1"/>
    </source>
</evidence>
<dbReference type="Pfam" id="PF02831">
    <property type="entry name" value="gpW"/>
    <property type="match status" value="1"/>
</dbReference>
<dbReference type="Gene3D" id="3.30.1580.10">
    <property type="entry name" value="Head-to-tail joining protein W"/>
    <property type="match status" value="1"/>
</dbReference>
<evidence type="ECO:0008006" key="3">
    <source>
        <dbReference type="Google" id="ProtNLM"/>
    </source>
</evidence>
<dbReference type="InterPro" id="IPR004174">
    <property type="entry name" value="GpW"/>
</dbReference>
<name>A0A841QF14_9PROT</name>
<dbReference type="GO" id="GO:0019058">
    <property type="term" value="P:viral life cycle"/>
    <property type="evidence" value="ECO:0007669"/>
    <property type="project" value="InterPro"/>
</dbReference>
<sequence>MSIYGPSGFGLPQAHFDPSSSLLAGLTRPQLQAALTSCQMALIALQSGQSVASVSYAQGDGNKAVTYRQANVGDLSAMIRTLQRQLGMAGTRRRALRPVF</sequence>